<dbReference type="Proteomes" id="UP000028824">
    <property type="component" value="Unassembled WGS sequence"/>
</dbReference>
<comment type="caution">
    <text evidence="5">The sequence shown here is derived from an EMBL/GenBank/DDBJ whole genome shotgun (WGS) entry which is preliminary data.</text>
</comment>
<dbReference type="PIRSF" id="PIRSF006305">
    <property type="entry name" value="Maf"/>
    <property type="match status" value="1"/>
</dbReference>
<protein>
    <recommendedName>
        <fullName evidence="4">Nucleoside triphosphate pyrophosphatase</fullName>
        <ecNumber evidence="4">3.6.1.9</ecNumber>
    </recommendedName>
    <alternativeName>
        <fullName evidence="4">Nucleotide pyrophosphatase</fullName>
        <shortName evidence="4">Nucleotide PPase</shortName>
    </alternativeName>
</protein>
<comment type="catalytic activity">
    <reaction evidence="4">
        <text>a ribonucleoside 5'-triphosphate + H2O = a ribonucleoside 5'-phosphate + diphosphate + H(+)</text>
        <dbReference type="Rhea" id="RHEA:23996"/>
        <dbReference type="ChEBI" id="CHEBI:15377"/>
        <dbReference type="ChEBI" id="CHEBI:15378"/>
        <dbReference type="ChEBI" id="CHEBI:33019"/>
        <dbReference type="ChEBI" id="CHEBI:58043"/>
        <dbReference type="ChEBI" id="CHEBI:61557"/>
        <dbReference type="EC" id="3.6.1.9"/>
    </reaction>
</comment>
<evidence type="ECO:0000256" key="2">
    <source>
        <dbReference type="ARBA" id="ARBA00022801"/>
    </source>
</evidence>
<proteinExistence type="inferred from homology"/>
<comment type="similarity">
    <text evidence="4">Belongs to the Maf family.</text>
</comment>
<dbReference type="Gene3D" id="3.90.950.10">
    <property type="match status" value="1"/>
</dbReference>
<dbReference type="EMBL" id="JFZB01000005">
    <property type="protein sequence ID" value="KFI28929.1"/>
    <property type="molecule type" value="Genomic_DNA"/>
</dbReference>
<accession>A0A086Y3S9</accession>
<dbReference type="PANTHER" id="PTHR43213">
    <property type="entry name" value="BIFUNCTIONAL DTTP/UTP PYROPHOSPHATASE/METHYLTRANSFERASE PROTEIN-RELATED"/>
    <property type="match status" value="1"/>
</dbReference>
<keyword evidence="4" id="KW-0963">Cytoplasm</keyword>
<dbReference type="GO" id="GO:0005737">
    <property type="term" value="C:cytoplasm"/>
    <property type="evidence" value="ECO:0007669"/>
    <property type="project" value="UniProtKB-SubCell"/>
</dbReference>
<dbReference type="GO" id="GO:0047429">
    <property type="term" value="F:nucleoside triphosphate diphosphatase activity"/>
    <property type="evidence" value="ECO:0007669"/>
    <property type="project" value="UniProtKB-EC"/>
</dbReference>
<dbReference type="GO" id="GO:0009117">
    <property type="term" value="P:nucleotide metabolic process"/>
    <property type="evidence" value="ECO:0007669"/>
    <property type="project" value="UniProtKB-KW"/>
</dbReference>
<dbReference type="SUPFAM" id="SSF52972">
    <property type="entry name" value="ITPase-like"/>
    <property type="match status" value="1"/>
</dbReference>
<keyword evidence="3 4" id="KW-0546">Nucleotide metabolism</keyword>
<dbReference type="EC" id="3.6.1.9" evidence="4"/>
<dbReference type="InterPro" id="IPR003697">
    <property type="entry name" value="Maf-like"/>
</dbReference>
<comment type="caution">
    <text evidence="4">Lacks conserved residue(s) required for the propagation of feature annotation.</text>
</comment>
<name>A0A086Y3S9_9RHOB</name>
<feature type="active site" description="Proton acceptor" evidence="4">
    <location>
        <position position="76"/>
    </location>
</feature>
<dbReference type="OrthoDB" id="9813962at2"/>
<dbReference type="RefSeq" id="WP_036635427.1">
    <property type="nucleotide sequence ID" value="NZ_JFZB01000005.1"/>
</dbReference>
<dbReference type="AlphaFoldDB" id="A0A086Y3S9"/>
<dbReference type="CDD" id="cd00555">
    <property type="entry name" value="Maf"/>
    <property type="match status" value="1"/>
</dbReference>
<dbReference type="InterPro" id="IPR029001">
    <property type="entry name" value="ITPase-like_fam"/>
</dbReference>
<dbReference type="PANTHER" id="PTHR43213:SF5">
    <property type="entry name" value="BIFUNCTIONAL DTTP_UTP PYROPHOSPHATASE_METHYLTRANSFERASE PROTEIN-RELATED"/>
    <property type="match status" value="1"/>
</dbReference>
<dbReference type="Pfam" id="PF02545">
    <property type="entry name" value="Maf"/>
    <property type="match status" value="1"/>
</dbReference>
<keyword evidence="6" id="KW-1185">Reference proteome</keyword>
<evidence type="ECO:0000256" key="3">
    <source>
        <dbReference type="ARBA" id="ARBA00023080"/>
    </source>
</evidence>
<evidence type="ECO:0000256" key="4">
    <source>
        <dbReference type="HAMAP-Rule" id="MF_00528"/>
    </source>
</evidence>
<organism evidence="5 6">
    <name type="scientific">Paenirhodobacter enshiensis</name>
    <dbReference type="NCBI Taxonomy" id="1105367"/>
    <lineage>
        <taxon>Bacteria</taxon>
        <taxon>Pseudomonadati</taxon>
        <taxon>Pseudomonadota</taxon>
        <taxon>Alphaproteobacteria</taxon>
        <taxon>Rhodobacterales</taxon>
        <taxon>Rhodobacter group</taxon>
        <taxon>Paenirhodobacter</taxon>
    </lineage>
</organism>
<comment type="catalytic activity">
    <reaction evidence="4">
        <text>a 2'-deoxyribonucleoside 5'-triphosphate + H2O = a 2'-deoxyribonucleoside 5'-phosphate + diphosphate + H(+)</text>
        <dbReference type="Rhea" id="RHEA:44644"/>
        <dbReference type="ChEBI" id="CHEBI:15377"/>
        <dbReference type="ChEBI" id="CHEBI:15378"/>
        <dbReference type="ChEBI" id="CHEBI:33019"/>
        <dbReference type="ChEBI" id="CHEBI:61560"/>
        <dbReference type="ChEBI" id="CHEBI:65317"/>
        <dbReference type="EC" id="3.6.1.9"/>
    </reaction>
</comment>
<evidence type="ECO:0000313" key="5">
    <source>
        <dbReference type="EMBL" id="KFI28929.1"/>
    </source>
</evidence>
<keyword evidence="2 4" id="KW-0378">Hydrolase</keyword>
<comment type="function">
    <text evidence="4">Nucleoside triphosphate pyrophosphatase. May have a dual role in cell division arrest and in preventing the incorporation of modified nucleotides into cellular nucleic acids.</text>
</comment>
<evidence type="ECO:0000256" key="1">
    <source>
        <dbReference type="ARBA" id="ARBA00001968"/>
    </source>
</evidence>
<dbReference type="STRING" id="1105367.CG50_12085"/>
<gene>
    <name evidence="5" type="ORF">CG50_12085</name>
</gene>
<sequence length="199" mass="21977">MPSEIVLASSSEIRARILRNAGLEIVTVPARIDEEMIRQSLLAEGATPRDLADFLAESKALKVSSRNPGALCLGADQVLELKGKVFSKPESPEEAIFQLSELSGQTHRLLSALVVVRDGAPLWRHVGEARLTVRPLSAPFIADYVARYWEQIRHCVGCYRIEAEGIRLFSAIQGDLFTVQGLPLLPLLNWLHVRGDLDT</sequence>
<dbReference type="HAMAP" id="MF_00528">
    <property type="entry name" value="Maf"/>
    <property type="match status" value="1"/>
</dbReference>
<reference evidence="5 6" key="1">
    <citation type="submission" date="2014-03" db="EMBL/GenBank/DDBJ databases">
        <title>Genome of Paenirhodobacter enshiensis DW2-9.</title>
        <authorList>
            <person name="Wang D."/>
            <person name="Wang G."/>
        </authorList>
    </citation>
    <scope>NUCLEOTIDE SEQUENCE [LARGE SCALE GENOMIC DNA]</scope>
    <source>
        <strain evidence="5 6">DW2-9</strain>
    </source>
</reference>
<evidence type="ECO:0000313" key="6">
    <source>
        <dbReference type="Proteomes" id="UP000028824"/>
    </source>
</evidence>
<comment type="subcellular location">
    <subcellularLocation>
        <location evidence="4">Cytoplasm</location>
    </subcellularLocation>
</comment>
<comment type="cofactor">
    <cofactor evidence="1 4">
        <name>a divalent metal cation</name>
        <dbReference type="ChEBI" id="CHEBI:60240"/>
    </cofactor>
</comment>
<dbReference type="eggNOG" id="COG0424">
    <property type="taxonomic scope" value="Bacteria"/>
</dbReference>